<feature type="domain" description="FYVE-type" evidence="10">
    <location>
        <begin position="92"/>
        <end position="152"/>
    </location>
</feature>
<sequence>APSIFLLPSHSSASSSGSPAPAHLDDDGLPVAVDAVQQRLRQIEASYKQEVEVLRRQVRQLQLKLESKQFCTPPSEPDVDYEDDIVTRWVPDHMASHCFNCDCEFWIAKRRHHCRNCGNVFCKDCCHLKLPIPDQQLYDPVLVCTPCHDLLLESRTRELRSQQLKKAIATASS</sequence>
<dbReference type="GO" id="GO:0004438">
    <property type="term" value="F:phosphatidylinositol-3-phosphate phosphatase activity"/>
    <property type="evidence" value="ECO:0007669"/>
    <property type="project" value="UniProtKB-ARBA"/>
</dbReference>
<reference evidence="11" key="1">
    <citation type="submission" date="2025-08" db="UniProtKB">
        <authorList>
            <consortium name="Ensembl"/>
        </authorList>
    </citation>
    <scope>IDENTIFICATION</scope>
</reference>
<protein>
    <recommendedName>
        <fullName evidence="2">phosphatidylinositol-3,5-bisphosphate 3-phosphatase</fullName>
        <ecNumber evidence="2">3.1.3.95</ecNumber>
    </recommendedName>
    <alternativeName>
        <fullName evidence="6">Phosphatidylinositol-3,5-bisphosphate 3-phosphatase</fullName>
    </alternativeName>
</protein>
<evidence type="ECO:0000256" key="2">
    <source>
        <dbReference type="ARBA" id="ARBA00012903"/>
    </source>
</evidence>
<comment type="similarity">
    <text evidence="1">Belongs to the protein-tyrosine phosphatase family. Non-receptor class myotubularin subfamily.</text>
</comment>
<dbReference type="PANTHER" id="PTHR39490:SF8">
    <property type="entry name" value="ZINC FINGER FYVE DOMAIN-CONTAINING PROTEIN 21"/>
    <property type="match status" value="1"/>
</dbReference>
<evidence type="ECO:0000256" key="9">
    <source>
        <dbReference type="SAM" id="MobiDB-lite"/>
    </source>
</evidence>
<dbReference type="Proteomes" id="UP000472270">
    <property type="component" value="Unassembled WGS sequence"/>
</dbReference>
<dbReference type="AlphaFoldDB" id="A0A673GW52"/>
<dbReference type="GO" id="GO:0046856">
    <property type="term" value="P:phosphatidylinositol dephosphorylation"/>
    <property type="evidence" value="ECO:0007669"/>
    <property type="project" value="UniProtKB-ARBA"/>
</dbReference>
<dbReference type="InterPro" id="IPR017455">
    <property type="entry name" value="Znf_FYVE-rel"/>
</dbReference>
<evidence type="ECO:0000259" key="10">
    <source>
        <dbReference type="PROSITE" id="PS50178"/>
    </source>
</evidence>
<evidence type="ECO:0000256" key="7">
    <source>
        <dbReference type="PROSITE-ProRule" id="PRU00091"/>
    </source>
</evidence>
<dbReference type="GO" id="GO:0061952">
    <property type="term" value="P:midbody abscission"/>
    <property type="evidence" value="ECO:0007669"/>
    <property type="project" value="UniProtKB-ARBA"/>
</dbReference>
<dbReference type="InterPro" id="IPR011011">
    <property type="entry name" value="Znf_FYVE_PHD"/>
</dbReference>
<feature type="coiled-coil region" evidence="8">
    <location>
        <begin position="37"/>
        <end position="64"/>
    </location>
</feature>
<accession>A0A673GW52</accession>
<dbReference type="FunFam" id="3.30.40.10:FF:000073">
    <property type="entry name" value="myotubularin-related protein 4 isoform X2"/>
    <property type="match status" value="1"/>
</dbReference>
<dbReference type="GO" id="GO:0008270">
    <property type="term" value="F:zinc ion binding"/>
    <property type="evidence" value="ECO:0007669"/>
    <property type="project" value="UniProtKB-KW"/>
</dbReference>
<dbReference type="GO" id="GO:0005829">
    <property type="term" value="C:cytosol"/>
    <property type="evidence" value="ECO:0007669"/>
    <property type="project" value="UniProtKB-ARBA"/>
</dbReference>
<dbReference type="Ensembl" id="ENSSRHT00000018075.1">
    <property type="protein sequence ID" value="ENSSRHP00000017511.1"/>
    <property type="gene ID" value="ENSSRHG00000009554.1"/>
</dbReference>
<reference evidence="11" key="2">
    <citation type="submission" date="2025-09" db="UniProtKB">
        <authorList>
            <consortium name="Ensembl"/>
        </authorList>
    </citation>
    <scope>IDENTIFICATION</scope>
</reference>
<evidence type="ECO:0000256" key="8">
    <source>
        <dbReference type="SAM" id="Coils"/>
    </source>
</evidence>
<dbReference type="Pfam" id="PF01363">
    <property type="entry name" value="FYVE"/>
    <property type="match status" value="1"/>
</dbReference>
<dbReference type="GO" id="GO:0052629">
    <property type="term" value="F:phosphatidylinositol-3,5-bisphosphate 3-phosphatase activity"/>
    <property type="evidence" value="ECO:0007669"/>
    <property type="project" value="UniProtKB-EC"/>
</dbReference>
<dbReference type="GO" id="GO:0046474">
    <property type="term" value="P:glycerophospholipid biosynthetic process"/>
    <property type="evidence" value="ECO:0007669"/>
    <property type="project" value="UniProtKB-ARBA"/>
</dbReference>
<evidence type="ECO:0000313" key="12">
    <source>
        <dbReference type="Proteomes" id="UP000472270"/>
    </source>
</evidence>
<evidence type="ECO:0000256" key="3">
    <source>
        <dbReference type="ARBA" id="ARBA00022723"/>
    </source>
</evidence>
<proteinExistence type="inferred from homology"/>
<dbReference type="CDD" id="cd15733">
    <property type="entry name" value="FYVE_MTMR4"/>
    <property type="match status" value="1"/>
</dbReference>
<dbReference type="Gene3D" id="3.30.40.10">
    <property type="entry name" value="Zinc/RING finger domain, C3HC4 (zinc finger)"/>
    <property type="match status" value="1"/>
</dbReference>
<name>A0A673GW52_9TELE</name>
<dbReference type="GO" id="GO:0004722">
    <property type="term" value="F:protein serine/threonine phosphatase activity"/>
    <property type="evidence" value="ECO:0007669"/>
    <property type="project" value="UniProtKB-ARBA"/>
</dbReference>
<dbReference type="PROSITE" id="PS50178">
    <property type="entry name" value="ZF_FYVE"/>
    <property type="match status" value="1"/>
</dbReference>
<gene>
    <name evidence="11" type="primary">LOC107719345</name>
</gene>
<evidence type="ECO:0000256" key="5">
    <source>
        <dbReference type="ARBA" id="ARBA00022833"/>
    </source>
</evidence>
<keyword evidence="3" id="KW-0479">Metal-binding</keyword>
<evidence type="ECO:0000256" key="1">
    <source>
        <dbReference type="ARBA" id="ARBA00007471"/>
    </source>
</evidence>
<dbReference type="EC" id="3.1.3.95" evidence="2"/>
<dbReference type="InterPro" id="IPR013083">
    <property type="entry name" value="Znf_RING/FYVE/PHD"/>
</dbReference>
<keyword evidence="8" id="KW-0175">Coiled coil</keyword>
<dbReference type="PANTHER" id="PTHR39490">
    <property type="entry name" value="ARRESTIN DOMAIN-CONTAINING PROTEIN D"/>
    <property type="match status" value="1"/>
</dbReference>
<dbReference type="GO" id="GO:0060090">
    <property type="term" value="F:molecular adaptor activity"/>
    <property type="evidence" value="ECO:0007669"/>
    <property type="project" value="UniProtKB-ARBA"/>
</dbReference>
<keyword evidence="4 7" id="KW-0863">Zinc-finger</keyword>
<dbReference type="SMART" id="SM00064">
    <property type="entry name" value="FYVE"/>
    <property type="match status" value="1"/>
</dbReference>
<dbReference type="InterPro" id="IPR000306">
    <property type="entry name" value="Znf_FYVE"/>
</dbReference>
<dbReference type="InterPro" id="IPR046978">
    <property type="entry name" value="MTMR4_FYVE"/>
</dbReference>
<evidence type="ECO:0000256" key="4">
    <source>
        <dbReference type="ARBA" id="ARBA00022771"/>
    </source>
</evidence>
<dbReference type="GO" id="GO:0019903">
    <property type="term" value="F:protein phosphatase binding"/>
    <property type="evidence" value="ECO:0007669"/>
    <property type="project" value="UniProtKB-ARBA"/>
</dbReference>
<keyword evidence="12" id="KW-1185">Reference proteome</keyword>
<feature type="compositionally biased region" description="Low complexity" evidence="9">
    <location>
        <begin position="1"/>
        <end position="22"/>
    </location>
</feature>
<organism evidence="11 12">
    <name type="scientific">Sinocyclocheilus rhinocerous</name>
    <dbReference type="NCBI Taxonomy" id="307959"/>
    <lineage>
        <taxon>Eukaryota</taxon>
        <taxon>Metazoa</taxon>
        <taxon>Chordata</taxon>
        <taxon>Craniata</taxon>
        <taxon>Vertebrata</taxon>
        <taxon>Euteleostomi</taxon>
        <taxon>Actinopterygii</taxon>
        <taxon>Neopterygii</taxon>
        <taxon>Teleostei</taxon>
        <taxon>Ostariophysi</taxon>
        <taxon>Cypriniformes</taxon>
        <taxon>Cyprinidae</taxon>
        <taxon>Cyprininae</taxon>
        <taxon>Sinocyclocheilus</taxon>
    </lineage>
</organism>
<dbReference type="SUPFAM" id="SSF57903">
    <property type="entry name" value="FYVE/PHD zinc finger"/>
    <property type="match status" value="1"/>
</dbReference>
<evidence type="ECO:0000256" key="6">
    <source>
        <dbReference type="ARBA" id="ARBA00032571"/>
    </source>
</evidence>
<evidence type="ECO:0000313" key="11">
    <source>
        <dbReference type="Ensembl" id="ENSSRHP00000017511.1"/>
    </source>
</evidence>
<dbReference type="InterPro" id="IPR052113">
    <property type="entry name" value="FYVE-type_Zinc_Finger"/>
</dbReference>
<keyword evidence="5" id="KW-0862">Zinc</keyword>
<feature type="region of interest" description="Disordered" evidence="9">
    <location>
        <begin position="1"/>
        <end position="27"/>
    </location>
</feature>
<dbReference type="GO" id="GO:0016020">
    <property type="term" value="C:membrane"/>
    <property type="evidence" value="ECO:0007669"/>
    <property type="project" value="UniProtKB-ARBA"/>
</dbReference>